<organism evidence="1 2">
    <name type="scientific">Halalkalibacter oceani</name>
    <dbReference type="NCBI Taxonomy" id="1653776"/>
    <lineage>
        <taxon>Bacteria</taxon>
        <taxon>Bacillati</taxon>
        <taxon>Bacillota</taxon>
        <taxon>Bacilli</taxon>
        <taxon>Bacillales</taxon>
        <taxon>Bacillaceae</taxon>
        <taxon>Halalkalibacter</taxon>
    </lineage>
</organism>
<gene>
    <name evidence="1" type="ORF">M3202_08400</name>
</gene>
<name>A0A9X2DQ63_9BACI</name>
<dbReference type="Proteomes" id="UP001139179">
    <property type="component" value="Unassembled WGS sequence"/>
</dbReference>
<dbReference type="EMBL" id="JAMBOL010000005">
    <property type="protein sequence ID" value="MCM3714105.1"/>
    <property type="molecule type" value="Genomic_DNA"/>
</dbReference>
<accession>A0A9X2DQ63</accession>
<dbReference type="RefSeq" id="WP_251222892.1">
    <property type="nucleotide sequence ID" value="NZ_JAMBOL010000005.1"/>
</dbReference>
<sequence>MNFIVVINGRPVTQLPYSLGQDILPRFKRFCQDYGCTKQVGRPDSFKGVVYTNEYPRNHPKKAIIMLKPESWLRIPPSSKPAAFKGTLVKQPGNQHRVYSKNSAEEAMYDFSMTCKKKGMHPLGRQDSLGGVAWTDGKEMITLLPEQFTGVMTGAGGRL</sequence>
<reference evidence="1" key="1">
    <citation type="submission" date="2022-05" db="EMBL/GenBank/DDBJ databases">
        <title>Comparative Genomics of Spacecraft Associated Microbes.</title>
        <authorList>
            <person name="Tran M.T."/>
            <person name="Wright A."/>
            <person name="Seuylemezian A."/>
            <person name="Eisen J."/>
            <person name="Coil D."/>
        </authorList>
    </citation>
    <scope>NUCLEOTIDE SEQUENCE</scope>
    <source>
        <strain evidence="1">214.1.1</strain>
    </source>
</reference>
<comment type="caution">
    <text evidence="1">The sequence shown here is derived from an EMBL/GenBank/DDBJ whole genome shotgun (WGS) entry which is preliminary data.</text>
</comment>
<evidence type="ECO:0000313" key="1">
    <source>
        <dbReference type="EMBL" id="MCM3714105.1"/>
    </source>
</evidence>
<protein>
    <submittedName>
        <fullName evidence="1">Uncharacterized protein</fullName>
    </submittedName>
</protein>
<dbReference type="AlphaFoldDB" id="A0A9X2DQ63"/>
<evidence type="ECO:0000313" key="2">
    <source>
        <dbReference type="Proteomes" id="UP001139179"/>
    </source>
</evidence>
<proteinExistence type="predicted"/>
<keyword evidence="2" id="KW-1185">Reference proteome</keyword>